<dbReference type="AlphaFoldDB" id="A0A1X7U503"/>
<name>A0A1X7U503_AMPQE</name>
<dbReference type="InParanoid" id="A0A1X7U503"/>
<protein>
    <submittedName>
        <fullName evidence="1">Uncharacterized protein</fullName>
    </submittedName>
</protein>
<reference evidence="1" key="1">
    <citation type="submission" date="2017-05" db="UniProtKB">
        <authorList>
            <consortium name="EnsemblMetazoa"/>
        </authorList>
    </citation>
    <scope>IDENTIFICATION</scope>
</reference>
<dbReference type="EnsemblMetazoa" id="Aqu2.1.22830_001">
    <property type="protein sequence ID" value="Aqu2.1.22830_001"/>
    <property type="gene ID" value="Aqu2.1.22830"/>
</dbReference>
<accession>A0A1X7U503</accession>
<proteinExistence type="predicted"/>
<sequence>SVALDLIYKKIKKSANRPFCSATFFHLHHHHQVRSPVNPVVGVYLSIGWCYKDDSYTNLLQQSMRRSMSHQIILQVRKK</sequence>
<organism evidence="1">
    <name type="scientific">Amphimedon queenslandica</name>
    <name type="common">Sponge</name>
    <dbReference type="NCBI Taxonomy" id="400682"/>
    <lineage>
        <taxon>Eukaryota</taxon>
        <taxon>Metazoa</taxon>
        <taxon>Porifera</taxon>
        <taxon>Demospongiae</taxon>
        <taxon>Heteroscleromorpha</taxon>
        <taxon>Haplosclerida</taxon>
        <taxon>Niphatidae</taxon>
        <taxon>Amphimedon</taxon>
    </lineage>
</organism>
<evidence type="ECO:0000313" key="1">
    <source>
        <dbReference type="EnsemblMetazoa" id="Aqu2.1.22830_001"/>
    </source>
</evidence>